<keyword evidence="3 7" id="KW-0732">Signal</keyword>
<dbReference type="Pfam" id="PF03180">
    <property type="entry name" value="Lipoprotein_9"/>
    <property type="match status" value="1"/>
</dbReference>
<dbReference type="SUPFAM" id="SSF53850">
    <property type="entry name" value="Periplasmic binding protein-like II"/>
    <property type="match status" value="1"/>
</dbReference>
<accession>A0ABP9FRC4</accession>
<comment type="subcellular location">
    <subcellularLocation>
        <location evidence="1">Membrane</location>
        <topology evidence="1">Lipid-anchor</topology>
    </subcellularLocation>
</comment>
<dbReference type="Gene3D" id="3.40.190.10">
    <property type="entry name" value="Periplasmic binding protein-like II"/>
    <property type="match status" value="2"/>
</dbReference>
<dbReference type="PANTHER" id="PTHR30429:SF3">
    <property type="entry name" value="LIPOPROTEIN"/>
    <property type="match status" value="1"/>
</dbReference>
<comment type="similarity">
    <text evidence="2">Belongs to the NlpA lipoprotein family.</text>
</comment>
<evidence type="ECO:0000256" key="5">
    <source>
        <dbReference type="ARBA" id="ARBA00023139"/>
    </source>
</evidence>
<feature type="chain" id="PRO_5047321910" evidence="7">
    <location>
        <begin position="24"/>
        <end position="297"/>
    </location>
</feature>
<organism evidence="8 9">
    <name type="scientific">Nesterenkonia rhizosphaerae</name>
    <dbReference type="NCBI Taxonomy" id="1348272"/>
    <lineage>
        <taxon>Bacteria</taxon>
        <taxon>Bacillati</taxon>
        <taxon>Actinomycetota</taxon>
        <taxon>Actinomycetes</taxon>
        <taxon>Micrococcales</taxon>
        <taxon>Micrococcaceae</taxon>
        <taxon>Nesterenkonia</taxon>
    </lineage>
</organism>
<proteinExistence type="inferred from homology"/>
<evidence type="ECO:0000256" key="1">
    <source>
        <dbReference type="ARBA" id="ARBA00004635"/>
    </source>
</evidence>
<evidence type="ECO:0000256" key="3">
    <source>
        <dbReference type="ARBA" id="ARBA00022729"/>
    </source>
</evidence>
<evidence type="ECO:0000256" key="2">
    <source>
        <dbReference type="ARBA" id="ARBA00008973"/>
    </source>
</evidence>
<evidence type="ECO:0000313" key="9">
    <source>
        <dbReference type="Proteomes" id="UP001500368"/>
    </source>
</evidence>
<reference evidence="9" key="1">
    <citation type="journal article" date="2019" name="Int. J. Syst. Evol. Microbiol.">
        <title>The Global Catalogue of Microorganisms (GCM) 10K type strain sequencing project: providing services to taxonomists for standard genome sequencing and annotation.</title>
        <authorList>
            <consortium name="The Broad Institute Genomics Platform"/>
            <consortium name="The Broad Institute Genome Sequencing Center for Infectious Disease"/>
            <person name="Wu L."/>
            <person name="Ma J."/>
        </authorList>
    </citation>
    <scope>NUCLEOTIDE SEQUENCE [LARGE SCALE GENOMIC DNA]</scope>
    <source>
        <strain evidence="9">JCM 19129</strain>
    </source>
</reference>
<feature type="signal peptide" evidence="7">
    <location>
        <begin position="1"/>
        <end position="23"/>
    </location>
</feature>
<dbReference type="RefSeq" id="WP_345476422.1">
    <property type="nucleotide sequence ID" value="NZ_BAABLW010000002.1"/>
</dbReference>
<keyword evidence="5" id="KW-0564">Palmitate</keyword>
<dbReference type="InterPro" id="IPR004872">
    <property type="entry name" value="Lipoprotein_NlpA"/>
</dbReference>
<dbReference type="EMBL" id="BAABLW010000002">
    <property type="protein sequence ID" value="GAA4912585.1"/>
    <property type="molecule type" value="Genomic_DNA"/>
</dbReference>
<comment type="caution">
    <text evidence="8">The sequence shown here is derived from an EMBL/GenBank/DDBJ whole genome shotgun (WGS) entry which is preliminary data.</text>
</comment>
<evidence type="ECO:0000313" key="8">
    <source>
        <dbReference type="EMBL" id="GAA4912585.1"/>
    </source>
</evidence>
<keyword evidence="6" id="KW-0449">Lipoprotein</keyword>
<sequence length="297" mass="31918">MFAPKRLTAALAATALLGLTACGGNGDAEAIPEDQTSFRIGVANLHEGHRQLEEIAEEELGYEIELVNFTDYNQPNPALSNGDIDVNWFQHIAYLAEHNNSSGDNLQPIGATEIVPLTVYSNEYSDVSDFQDGDTVAIPNDPVNQGRAINVLVAAGLLELAEETAQPEPRHIDEAASTVSVQALDAAQTVNALQSVQGAVINNNFAQDADLDPNEDGLFSDDPSDPSAFPYVNAFVAREADVDNEALREIAALYHDQRVLDIIDERSAGTSVPAGDVTAEELQEALTDYQEALRQAE</sequence>
<evidence type="ECO:0000256" key="7">
    <source>
        <dbReference type="SAM" id="SignalP"/>
    </source>
</evidence>
<name>A0ABP9FRC4_9MICC</name>
<gene>
    <name evidence="8" type="ORF">GCM10025790_03990</name>
</gene>
<dbReference type="Proteomes" id="UP001500368">
    <property type="component" value="Unassembled WGS sequence"/>
</dbReference>
<keyword evidence="9" id="KW-1185">Reference proteome</keyword>
<evidence type="ECO:0000256" key="4">
    <source>
        <dbReference type="ARBA" id="ARBA00023136"/>
    </source>
</evidence>
<dbReference type="PROSITE" id="PS51257">
    <property type="entry name" value="PROKAR_LIPOPROTEIN"/>
    <property type="match status" value="1"/>
</dbReference>
<evidence type="ECO:0000256" key="6">
    <source>
        <dbReference type="ARBA" id="ARBA00023288"/>
    </source>
</evidence>
<keyword evidence="4" id="KW-0472">Membrane</keyword>
<dbReference type="PANTHER" id="PTHR30429">
    <property type="entry name" value="D-METHIONINE-BINDING LIPOPROTEIN METQ"/>
    <property type="match status" value="1"/>
</dbReference>
<protein>
    <submittedName>
        <fullName evidence="8">MetQ/NlpA family ABC transporter substrate-binding protein</fullName>
    </submittedName>
</protein>